<feature type="domain" description="VHS" evidence="5">
    <location>
        <begin position="88"/>
        <end position="220"/>
    </location>
</feature>
<dbReference type="SUPFAM" id="SSF48464">
    <property type="entry name" value="ENTH/VHS domain"/>
    <property type="match status" value="1"/>
</dbReference>
<name>A0A8C3GRF7_CAIMO</name>
<protein>
    <submittedName>
        <fullName evidence="7">Target of myb1 like 2 membrane trafficking protein</fullName>
    </submittedName>
</protein>
<organism evidence="7 8">
    <name type="scientific">Cairina moschata</name>
    <name type="common">Muscovy duck</name>
    <dbReference type="NCBI Taxonomy" id="8855"/>
    <lineage>
        <taxon>Eukaryota</taxon>
        <taxon>Metazoa</taxon>
        <taxon>Chordata</taxon>
        <taxon>Craniata</taxon>
        <taxon>Vertebrata</taxon>
        <taxon>Euteleostomi</taxon>
        <taxon>Archelosauria</taxon>
        <taxon>Archosauria</taxon>
        <taxon>Dinosauria</taxon>
        <taxon>Saurischia</taxon>
        <taxon>Theropoda</taxon>
        <taxon>Coelurosauria</taxon>
        <taxon>Aves</taxon>
        <taxon>Neognathae</taxon>
        <taxon>Galloanserae</taxon>
        <taxon>Anseriformes</taxon>
        <taxon>Anatidae</taxon>
        <taxon>Anatinae</taxon>
        <taxon>Cairina</taxon>
    </lineage>
</organism>
<dbReference type="GO" id="GO:0035091">
    <property type="term" value="F:phosphatidylinositol binding"/>
    <property type="evidence" value="ECO:0007669"/>
    <property type="project" value="InterPro"/>
</dbReference>
<dbReference type="InterPro" id="IPR002014">
    <property type="entry name" value="VHS_dom"/>
</dbReference>
<feature type="region of interest" description="Disordered" evidence="4">
    <location>
        <begin position="1"/>
        <end position="26"/>
    </location>
</feature>
<dbReference type="GO" id="GO:0016020">
    <property type="term" value="C:membrane"/>
    <property type="evidence" value="ECO:0007669"/>
    <property type="project" value="TreeGrafter"/>
</dbReference>
<dbReference type="GO" id="GO:0030276">
    <property type="term" value="F:clathrin binding"/>
    <property type="evidence" value="ECO:0007669"/>
    <property type="project" value="TreeGrafter"/>
</dbReference>
<dbReference type="GO" id="GO:0007165">
    <property type="term" value="P:signal transduction"/>
    <property type="evidence" value="ECO:0007669"/>
    <property type="project" value="TreeGrafter"/>
</dbReference>
<keyword evidence="3" id="KW-0653">Protein transport</keyword>
<evidence type="ECO:0000313" key="8">
    <source>
        <dbReference type="Proteomes" id="UP000694556"/>
    </source>
</evidence>
<feature type="compositionally biased region" description="Pro residues" evidence="4">
    <location>
        <begin position="567"/>
        <end position="580"/>
    </location>
</feature>
<feature type="region of interest" description="Disordered" evidence="4">
    <location>
        <begin position="561"/>
        <end position="597"/>
    </location>
</feature>
<dbReference type="PIRSF" id="PIRSF036948">
    <property type="entry name" value="TOM1"/>
    <property type="match status" value="1"/>
</dbReference>
<dbReference type="Pfam" id="PF00790">
    <property type="entry name" value="VHS"/>
    <property type="match status" value="1"/>
</dbReference>
<evidence type="ECO:0000256" key="3">
    <source>
        <dbReference type="ARBA" id="ARBA00022927"/>
    </source>
</evidence>
<dbReference type="InterPro" id="IPR038425">
    <property type="entry name" value="GAT_sf"/>
</dbReference>
<dbReference type="GO" id="GO:0043130">
    <property type="term" value="F:ubiquitin binding"/>
    <property type="evidence" value="ECO:0007669"/>
    <property type="project" value="InterPro"/>
</dbReference>
<dbReference type="GO" id="GO:0015031">
    <property type="term" value="P:protein transport"/>
    <property type="evidence" value="ECO:0007669"/>
    <property type="project" value="UniProtKB-KW"/>
</dbReference>
<dbReference type="FunFam" id="1.20.58.160:FF:000001">
    <property type="entry name" value="TOM1-like protein 2 isoform X1"/>
    <property type="match status" value="1"/>
</dbReference>
<dbReference type="Proteomes" id="UP000694556">
    <property type="component" value="Chromosome 15"/>
</dbReference>
<dbReference type="PANTHER" id="PTHR13856:SF31">
    <property type="entry name" value="TOM1-LIKE PROTEIN 2"/>
    <property type="match status" value="1"/>
</dbReference>
<dbReference type="PROSITE" id="PS50909">
    <property type="entry name" value="GAT"/>
    <property type="match status" value="1"/>
</dbReference>
<dbReference type="CDD" id="cd14238">
    <property type="entry name" value="GAT_TM1L2"/>
    <property type="match status" value="1"/>
</dbReference>
<evidence type="ECO:0000256" key="1">
    <source>
        <dbReference type="ARBA" id="ARBA00007708"/>
    </source>
</evidence>
<dbReference type="InterPro" id="IPR014645">
    <property type="entry name" value="TOM1"/>
</dbReference>
<dbReference type="Ensembl" id="ENSCMMT00000030948.1">
    <property type="protein sequence ID" value="ENSCMMP00000028382.1"/>
    <property type="gene ID" value="ENSCMMG00000017261.1"/>
</dbReference>
<evidence type="ECO:0000256" key="4">
    <source>
        <dbReference type="SAM" id="MobiDB-lite"/>
    </source>
</evidence>
<evidence type="ECO:0000256" key="2">
    <source>
        <dbReference type="ARBA" id="ARBA00022448"/>
    </source>
</evidence>
<reference evidence="7" key="2">
    <citation type="submission" date="2025-08" db="UniProtKB">
        <authorList>
            <consortium name="Ensembl"/>
        </authorList>
    </citation>
    <scope>IDENTIFICATION</scope>
</reference>
<dbReference type="GO" id="GO:0005768">
    <property type="term" value="C:endosome"/>
    <property type="evidence" value="ECO:0007669"/>
    <property type="project" value="TreeGrafter"/>
</dbReference>
<dbReference type="FunFam" id="1.25.40.90:FF:000003">
    <property type="entry name" value="TOM1-like protein 2 isoform X1"/>
    <property type="match status" value="1"/>
</dbReference>
<dbReference type="SUPFAM" id="SSF89009">
    <property type="entry name" value="GAT-like domain"/>
    <property type="match status" value="1"/>
</dbReference>
<keyword evidence="2" id="KW-0813">Transport</keyword>
<dbReference type="PROSITE" id="PS50179">
    <property type="entry name" value="VHS"/>
    <property type="match status" value="1"/>
</dbReference>
<dbReference type="InterPro" id="IPR004152">
    <property type="entry name" value="GAT_dom"/>
</dbReference>
<dbReference type="InterPro" id="IPR008942">
    <property type="entry name" value="ENTH_VHS"/>
</dbReference>
<dbReference type="PANTHER" id="PTHR13856">
    <property type="entry name" value="VHS DOMAIN CONTAINING PROTEIN FAMILY"/>
    <property type="match status" value="1"/>
</dbReference>
<evidence type="ECO:0000313" key="7">
    <source>
        <dbReference type="Ensembl" id="ENSCMMP00000028382.1"/>
    </source>
</evidence>
<reference evidence="7" key="1">
    <citation type="submission" date="2018-09" db="EMBL/GenBank/DDBJ databases">
        <title>Common duck and Muscovy duck high density SNP chip.</title>
        <authorList>
            <person name="Vignal A."/>
            <person name="Thebault N."/>
            <person name="Warren W.C."/>
        </authorList>
    </citation>
    <scope>NUCLEOTIDE SEQUENCE [LARGE SCALE GENOMIC DNA]</scope>
</reference>
<sequence length="597" mass="65566">MGQELAAARAGPLVEQREGRQAAKWKKSKLKRFTPANVSCQPQKAGAPPLGGITGGSQRTQLSPPELWVEGCWVWGHAHGAVPLREKATDGSLQSEDWTLNMEICDIINETEEGPKDAIRALKKRLNGNKNYREVMLALTVLETCVKNCGHRFHVLVANRDFIDGVLVKIISPKNNPPTIVQDKVLALIQAWADAFRSSPDLTGVVHIYEELKRKGIEFPMADLDALSPIHTPQRSVPEVDPAANMHNSQSQQRMSTSSYSSTSPTAYSAPQAPALNVTGPITANSEQIARLRSELDIVRGNTKVMSEMLTEMVPGQEDSSDLELLQELNRTCRAMQQRIVELISRVSNEEVTEELLHVNDDLNNVFLRYERFERYRSGRSTQNASNGVLNEVTEDNLIDLGPGSPAVVSPMVGNSTPQSSLSSQLAGLDLGTNSVSGTLGSLQHSNPRDDFDMFAQTRGSSLAEQRKNVTYEDPQAVKGLASALDVRKQNTGVRRGKGGNSDMEPIDKWLITQGMIPVAQSSVMDDIEEWLSTDLKGDELEEGVTSEEFDKFLEERAKAAEMVPNLPSPPLEAPTPPTNPSSRKKQERSEDALFAL</sequence>
<dbReference type="AlphaFoldDB" id="A0A8C3GRF7"/>
<evidence type="ECO:0000259" key="5">
    <source>
        <dbReference type="PROSITE" id="PS50179"/>
    </source>
</evidence>
<accession>A0A8C3GRF7</accession>
<reference evidence="7" key="3">
    <citation type="submission" date="2025-09" db="UniProtKB">
        <authorList>
            <consortium name="Ensembl"/>
        </authorList>
    </citation>
    <scope>IDENTIFICATION</scope>
</reference>
<feature type="region of interest" description="Disordered" evidence="4">
    <location>
        <begin position="232"/>
        <end position="268"/>
    </location>
</feature>
<keyword evidence="8" id="KW-1185">Reference proteome</keyword>
<feature type="compositionally biased region" description="Basic and acidic residues" evidence="4">
    <location>
        <begin position="588"/>
        <end position="597"/>
    </location>
</feature>
<evidence type="ECO:0000259" key="6">
    <source>
        <dbReference type="PROSITE" id="PS50909"/>
    </source>
</evidence>
<dbReference type="Gene3D" id="1.20.58.160">
    <property type="match status" value="1"/>
</dbReference>
<dbReference type="SMART" id="SM00288">
    <property type="entry name" value="VHS"/>
    <property type="match status" value="1"/>
</dbReference>
<comment type="similarity">
    <text evidence="1">Belongs to the TOM1 family.</text>
</comment>
<feature type="domain" description="GAT" evidence="6">
    <location>
        <begin position="287"/>
        <end position="375"/>
    </location>
</feature>
<feature type="compositionally biased region" description="Low complexity" evidence="4">
    <location>
        <begin position="249"/>
        <end position="268"/>
    </location>
</feature>
<dbReference type="Gene3D" id="1.25.40.90">
    <property type="match status" value="1"/>
</dbReference>
<proteinExistence type="inferred from homology"/>
<dbReference type="Pfam" id="PF03127">
    <property type="entry name" value="GAT"/>
    <property type="match status" value="1"/>
</dbReference>